<feature type="region of interest" description="Disordered" evidence="1">
    <location>
        <begin position="47"/>
        <end position="103"/>
    </location>
</feature>
<gene>
    <name evidence="3" type="ORF">BU26DRAFT_605892</name>
</gene>
<reference evidence="3" key="1">
    <citation type="journal article" date="2020" name="Stud. Mycol.">
        <title>101 Dothideomycetes genomes: a test case for predicting lifestyles and emergence of pathogens.</title>
        <authorList>
            <person name="Haridas S."/>
            <person name="Albert R."/>
            <person name="Binder M."/>
            <person name="Bloem J."/>
            <person name="Labutti K."/>
            <person name="Salamov A."/>
            <person name="Andreopoulos B."/>
            <person name="Baker S."/>
            <person name="Barry K."/>
            <person name="Bills G."/>
            <person name="Bluhm B."/>
            <person name="Cannon C."/>
            <person name="Castanera R."/>
            <person name="Culley D."/>
            <person name="Daum C."/>
            <person name="Ezra D."/>
            <person name="Gonzalez J."/>
            <person name="Henrissat B."/>
            <person name="Kuo A."/>
            <person name="Liang C."/>
            <person name="Lipzen A."/>
            <person name="Lutzoni F."/>
            <person name="Magnuson J."/>
            <person name="Mondo S."/>
            <person name="Nolan M."/>
            <person name="Ohm R."/>
            <person name="Pangilinan J."/>
            <person name="Park H.-J."/>
            <person name="Ramirez L."/>
            <person name="Alfaro M."/>
            <person name="Sun H."/>
            <person name="Tritt A."/>
            <person name="Yoshinaga Y."/>
            <person name="Zwiers L.-H."/>
            <person name="Turgeon B."/>
            <person name="Goodwin S."/>
            <person name="Spatafora J."/>
            <person name="Crous P."/>
            <person name="Grigoriev I."/>
        </authorList>
    </citation>
    <scope>NUCLEOTIDE SEQUENCE</scope>
    <source>
        <strain evidence="3">CBS 122368</strain>
    </source>
</reference>
<feature type="transmembrane region" description="Helical" evidence="2">
    <location>
        <begin position="16"/>
        <end position="33"/>
    </location>
</feature>
<feature type="compositionally biased region" description="Acidic residues" evidence="1">
    <location>
        <begin position="50"/>
        <end position="66"/>
    </location>
</feature>
<feature type="compositionally biased region" description="Pro residues" evidence="1">
    <location>
        <begin position="67"/>
        <end position="78"/>
    </location>
</feature>
<proteinExistence type="predicted"/>
<feature type="compositionally biased region" description="Pro residues" evidence="1">
    <location>
        <begin position="88"/>
        <end position="100"/>
    </location>
</feature>
<accession>A0A6A6IDZ2</accession>
<dbReference type="Proteomes" id="UP000800094">
    <property type="component" value="Unassembled WGS sequence"/>
</dbReference>
<keyword evidence="4" id="KW-1185">Reference proteome</keyword>
<feature type="region of interest" description="Disordered" evidence="1">
    <location>
        <begin position="145"/>
        <end position="169"/>
    </location>
</feature>
<evidence type="ECO:0000256" key="1">
    <source>
        <dbReference type="SAM" id="MobiDB-lite"/>
    </source>
</evidence>
<sequence>MARSSKLNIKATSSSAIAYQYAILFLLALNHLLDTHPRHFRYRQRCAAENADDDDDSDDSYYDDEPTPPSSPPSSPPPQRHRSAAPSPSHPFPQTVPPRWRPSEPSLYELEHAEMRDAWVRMRAVRLIPVRKRVRWGNVQVFRYERDEESEGGGNAAPGAHGQTNDAQQ</sequence>
<evidence type="ECO:0000313" key="4">
    <source>
        <dbReference type="Proteomes" id="UP000800094"/>
    </source>
</evidence>
<evidence type="ECO:0000256" key="2">
    <source>
        <dbReference type="SAM" id="Phobius"/>
    </source>
</evidence>
<protein>
    <submittedName>
        <fullName evidence="3">Uncharacterized protein</fullName>
    </submittedName>
</protein>
<keyword evidence="2" id="KW-1133">Transmembrane helix</keyword>
<dbReference type="AlphaFoldDB" id="A0A6A6IDZ2"/>
<keyword evidence="2" id="KW-0812">Transmembrane</keyword>
<dbReference type="RefSeq" id="XP_033683431.1">
    <property type="nucleotide sequence ID" value="XM_033835623.1"/>
</dbReference>
<keyword evidence="2" id="KW-0472">Membrane</keyword>
<organism evidence="3 4">
    <name type="scientific">Trematosphaeria pertusa</name>
    <dbReference type="NCBI Taxonomy" id="390896"/>
    <lineage>
        <taxon>Eukaryota</taxon>
        <taxon>Fungi</taxon>
        <taxon>Dikarya</taxon>
        <taxon>Ascomycota</taxon>
        <taxon>Pezizomycotina</taxon>
        <taxon>Dothideomycetes</taxon>
        <taxon>Pleosporomycetidae</taxon>
        <taxon>Pleosporales</taxon>
        <taxon>Massarineae</taxon>
        <taxon>Trematosphaeriaceae</taxon>
        <taxon>Trematosphaeria</taxon>
    </lineage>
</organism>
<name>A0A6A6IDZ2_9PLEO</name>
<dbReference type="GeneID" id="54588953"/>
<evidence type="ECO:0000313" key="3">
    <source>
        <dbReference type="EMBL" id="KAF2248427.1"/>
    </source>
</evidence>
<dbReference type="EMBL" id="ML987196">
    <property type="protein sequence ID" value="KAF2248427.1"/>
    <property type="molecule type" value="Genomic_DNA"/>
</dbReference>